<proteinExistence type="predicted"/>
<evidence type="ECO:0000256" key="1">
    <source>
        <dbReference type="SAM" id="MobiDB-lite"/>
    </source>
</evidence>
<evidence type="ECO:0000313" key="2">
    <source>
        <dbReference type="EMBL" id="KAA6373251.1"/>
    </source>
</evidence>
<feature type="region of interest" description="Disordered" evidence="1">
    <location>
        <begin position="141"/>
        <end position="163"/>
    </location>
</feature>
<feature type="region of interest" description="Disordered" evidence="1">
    <location>
        <begin position="352"/>
        <end position="382"/>
    </location>
</feature>
<comment type="caution">
    <text evidence="2">The sequence shown here is derived from an EMBL/GenBank/DDBJ whole genome shotgun (WGS) entry which is preliminary data.</text>
</comment>
<organism evidence="2 3">
    <name type="scientific">Streblomastix strix</name>
    <dbReference type="NCBI Taxonomy" id="222440"/>
    <lineage>
        <taxon>Eukaryota</taxon>
        <taxon>Metamonada</taxon>
        <taxon>Preaxostyla</taxon>
        <taxon>Oxymonadida</taxon>
        <taxon>Streblomastigidae</taxon>
        <taxon>Streblomastix</taxon>
    </lineage>
</organism>
<sequence length="382" mass="43579">MSEKKQQSSSSQGKCPSAYDEDRKALLVLAFMPQPEIETFLADQGFVPPTFDKDEPHFIEKLDSFKIYMIGKQMTYVDLIRRFSAMKIAFSKKEMQQKMIYAQMADSQEEQMRFFMDHGPRASLIANSKFGRSTALLPLPSAPPASTASNIDDTDAGFHTQQKKSANEQKYSFQSLRVVLVAQGLVNIIKHIQEGASTGDTVYQPPTQVIIVALDHREETSSIVDIITTSTTTEMTNFGRKWPKWWEYKSLPKQIRWRYENLWSTTEPAVMQPSEASHAYVDCARAVLLEESALIAEIYHTKPDQPPSRYLIDAYLMCLTAGARLSSIRFVHLTQGQSRYQALINYRTAPAQGPSTYENAPYYGRRNNHRDRGHRQPNDNQR</sequence>
<reference evidence="2 3" key="1">
    <citation type="submission" date="2019-03" db="EMBL/GenBank/DDBJ databases">
        <title>Single cell metagenomics reveals metabolic interactions within the superorganism composed of flagellate Streblomastix strix and complex community of Bacteroidetes bacteria on its surface.</title>
        <authorList>
            <person name="Treitli S.C."/>
            <person name="Kolisko M."/>
            <person name="Husnik F."/>
            <person name="Keeling P."/>
            <person name="Hampl V."/>
        </authorList>
    </citation>
    <scope>NUCLEOTIDE SEQUENCE [LARGE SCALE GENOMIC DNA]</scope>
    <source>
        <strain evidence="2">ST1C</strain>
    </source>
</reference>
<dbReference type="AlphaFoldDB" id="A0A5J4UTG6"/>
<accession>A0A5J4UTG6</accession>
<feature type="non-terminal residue" evidence="2">
    <location>
        <position position="382"/>
    </location>
</feature>
<gene>
    <name evidence="2" type="ORF">EZS28_031222</name>
</gene>
<name>A0A5J4UTG6_9EUKA</name>
<protein>
    <submittedName>
        <fullName evidence="2">Uncharacterized protein</fullName>
    </submittedName>
</protein>
<dbReference type="Proteomes" id="UP000324800">
    <property type="component" value="Unassembled WGS sequence"/>
</dbReference>
<evidence type="ECO:0000313" key="3">
    <source>
        <dbReference type="Proteomes" id="UP000324800"/>
    </source>
</evidence>
<dbReference type="EMBL" id="SNRW01012906">
    <property type="protein sequence ID" value="KAA6373251.1"/>
    <property type="molecule type" value="Genomic_DNA"/>
</dbReference>